<evidence type="ECO:0000259" key="1">
    <source>
        <dbReference type="Pfam" id="PF06445"/>
    </source>
</evidence>
<name>A0A917G9B6_9BACI</name>
<dbReference type="InterPro" id="IPR029442">
    <property type="entry name" value="GyrI-like"/>
</dbReference>
<protein>
    <submittedName>
        <fullName evidence="2">AraC family transcriptional regulator</fullName>
    </submittedName>
</protein>
<dbReference type="Pfam" id="PF06445">
    <property type="entry name" value="GyrI-like"/>
    <property type="match status" value="1"/>
</dbReference>
<dbReference type="AlphaFoldDB" id="A0A917G9B6"/>
<accession>A0A917G9B6</accession>
<dbReference type="Gene3D" id="3.20.80.10">
    <property type="entry name" value="Regulatory factor, effector binding domain"/>
    <property type="match status" value="1"/>
</dbReference>
<sequence>MEKTVYILAETRTNNFNDKDIQEKISNVWHEAREKNEDGVLFGIYHNYAGNYKDDYTLSIATSTPVGNKMITIPDNNYTTYVTERNHIFDTWEQIWQAEEDHVLQRDYKFDFERYLRDGSVQIFIGKK</sequence>
<dbReference type="SUPFAM" id="SSF55136">
    <property type="entry name" value="Probable bacterial effector-binding domain"/>
    <property type="match status" value="1"/>
</dbReference>
<evidence type="ECO:0000313" key="2">
    <source>
        <dbReference type="EMBL" id="GGG30908.1"/>
    </source>
</evidence>
<gene>
    <name evidence="2" type="ORF">GCM10007425_26920</name>
</gene>
<keyword evidence="3" id="KW-1185">Reference proteome</keyword>
<feature type="domain" description="GyrI-like small molecule binding" evidence="1">
    <location>
        <begin position="6"/>
        <end position="118"/>
    </location>
</feature>
<evidence type="ECO:0000313" key="3">
    <source>
        <dbReference type="Proteomes" id="UP000616608"/>
    </source>
</evidence>
<proteinExistence type="predicted"/>
<dbReference type="RefSeq" id="WP_188615589.1">
    <property type="nucleotide sequence ID" value="NZ_BMJT01000010.1"/>
</dbReference>
<reference evidence="2" key="2">
    <citation type="submission" date="2020-09" db="EMBL/GenBank/DDBJ databases">
        <authorList>
            <person name="Sun Q."/>
            <person name="Zhou Y."/>
        </authorList>
    </citation>
    <scope>NUCLEOTIDE SEQUENCE</scope>
    <source>
        <strain evidence="2">CGMCC 1.15760</strain>
    </source>
</reference>
<organism evidence="2 3">
    <name type="scientific">Lysinibacillus alkalisoli</name>
    <dbReference type="NCBI Taxonomy" id="1911548"/>
    <lineage>
        <taxon>Bacteria</taxon>
        <taxon>Bacillati</taxon>
        <taxon>Bacillota</taxon>
        <taxon>Bacilli</taxon>
        <taxon>Bacillales</taxon>
        <taxon>Bacillaceae</taxon>
        <taxon>Lysinibacillus</taxon>
    </lineage>
</organism>
<comment type="caution">
    <text evidence="2">The sequence shown here is derived from an EMBL/GenBank/DDBJ whole genome shotgun (WGS) entry which is preliminary data.</text>
</comment>
<dbReference type="Proteomes" id="UP000616608">
    <property type="component" value="Unassembled WGS sequence"/>
</dbReference>
<reference evidence="2" key="1">
    <citation type="journal article" date="2014" name="Int. J. Syst. Evol. Microbiol.">
        <title>Complete genome sequence of Corynebacterium casei LMG S-19264T (=DSM 44701T), isolated from a smear-ripened cheese.</title>
        <authorList>
            <consortium name="US DOE Joint Genome Institute (JGI-PGF)"/>
            <person name="Walter F."/>
            <person name="Albersmeier A."/>
            <person name="Kalinowski J."/>
            <person name="Ruckert C."/>
        </authorList>
    </citation>
    <scope>NUCLEOTIDE SEQUENCE</scope>
    <source>
        <strain evidence="2">CGMCC 1.15760</strain>
    </source>
</reference>
<dbReference type="EMBL" id="BMJT01000010">
    <property type="protein sequence ID" value="GGG30908.1"/>
    <property type="molecule type" value="Genomic_DNA"/>
</dbReference>
<dbReference type="InterPro" id="IPR011256">
    <property type="entry name" value="Reg_factor_effector_dom_sf"/>
</dbReference>